<sequence>MTDQPPGTGRDDGPNPELVAALGAALLDPSWQEGLLVCDRQFRIVFCSRSAAALMGLPDPAPIGEAIWDLQPGLHGGLIELRYRSAMQSGDAGEFVVPAHDVEDGWIEVRTLPLPGAMGFLLRDVSERERGERRLREMNTNLRLAHKAAQAASWELRRGRGLHWLDAAAARQLMGLPRSSPPDAALPDWSALVSADDRPKLDQAMARLADKGEATFEFKVIGRDGVERWLESRGYVTERDPRGQMLRVLGITLDVTARHIAEDALRSEIAEREKAEAHLRLLINELNHRVKNTLASVQSIARQTLRRDSDAAALELFDARLQALAWTHDVLTREHWAGASLDEMVRRILSPHESGEGERFEASGPPVRLSPQMALALAMGLHELATNAVKYGALSAPEGRVKINWQVAAQAGERPELTLRWRELGGPKVHAPTRRGFGSRLIERGLAAELGGGAEMVFAPAGLQCVIRARLD</sequence>
<accession>A0ABW4N5I2</accession>
<evidence type="ECO:0000313" key="17">
    <source>
        <dbReference type="EMBL" id="MFD1785201.1"/>
    </source>
</evidence>
<dbReference type="SMART" id="SM00911">
    <property type="entry name" value="HWE_HK"/>
    <property type="match status" value="1"/>
</dbReference>
<dbReference type="EMBL" id="JBHUEY010000006">
    <property type="protein sequence ID" value="MFD1785201.1"/>
    <property type="molecule type" value="Genomic_DNA"/>
</dbReference>
<evidence type="ECO:0000256" key="8">
    <source>
        <dbReference type="ARBA" id="ARBA00022679"/>
    </source>
</evidence>
<feature type="domain" description="PAC" evidence="16">
    <location>
        <begin position="214"/>
        <end position="267"/>
    </location>
</feature>
<keyword evidence="8 17" id="KW-0808">Transferase</keyword>
<proteinExistence type="predicted"/>
<keyword evidence="9" id="KW-0677">Repeat</keyword>
<evidence type="ECO:0000256" key="1">
    <source>
        <dbReference type="ARBA" id="ARBA00000085"/>
    </source>
</evidence>
<dbReference type="PANTHER" id="PTHR41523">
    <property type="entry name" value="TWO-COMPONENT SYSTEM SENSOR PROTEIN"/>
    <property type="match status" value="1"/>
</dbReference>
<dbReference type="SMART" id="SM00086">
    <property type="entry name" value="PAC"/>
    <property type="match status" value="1"/>
</dbReference>
<evidence type="ECO:0000256" key="14">
    <source>
        <dbReference type="ARBA" id="ARBA00023026"/>
    </source>
</evidence>
<dbReference type="Gene3D" id="3.30.450.20">
    <property type="entry name" value="PAS domain"/>
    <property type="match status" value="2"/>
</dbReference>
<dbReference type="PROSITE" id="PS50113">
    <property type="entry name" value="PAC"/>
    <property type="match status" value="1"/>
</dbReference>
<keyword evidence="14" id="KW-0843">Virulence</keyword>
<dbReference type="EC" id="2.7.13.3" evidence="2"/>
<evidence type="ECO:0000256" key="13">
    <source>
        <dbReference type="ARBA" id="ARBA00022991"/>
    </source>
</evidence>
<keyword evidence="4" id="KW-0597">Phosphoprotein</keyword>
<evidence type="ECO:0000256" key="12">
    <source>
        <dbReference type="ARBA" id="ARBA00022840"/>
    </source>
</evidence>
<dbReference type="InterPro" id="IPR000700">
    <property type="entry name" value="PAS-assoc_C"/>
</dbReference>
<evidence type="ECO:0000256" key="11">
    <source>
        <dbReference type="ARBA" id="ARBA00022777"/>
    </source>
</evidence>
<evidence type="ECO:0000256" key="10">
    <source>
        <dbReference type="ARBA" id="ARBA00022741"/>
    </source>
</evidence>
<dbReference type="InterPro" id="IPR011102">
    <property type="entry name" value="Sig_transdc_His_kinase_HWE"/>
</dbReference>
<evidence type="ECO:0000256" key="6">
    <source>
        <dbReference type="ARBA" id="ARBA00022630"/>
    </source>
</evidence>
<dbReference type="InterPro" id="IPR036890">
    <property type="entry name" value="HATPase_C_sf"/>
</dbReference>
<dbReference type="Proteomes" id="UP001597237">
    <property type="component" value="Unassembled WGS sequence"/>
</dbReference>
<name>A0ABW4N5I2_9CAUL</name>
<dbReference type="InterPro" id="IPR035965">
    <property type="entry name" value="PAS-like_dom_sf"/>
</dbReference>
<dbReference type="SMART" id="SM00091">
    <property type="entry name" value="PAS"/>
    <property type="match status" value="1"/>
</dbReference>
<keyword evidence="13" id="KW-0157">Chromophore</keyword>
<dbReference type="PANTHER" id="PTHR41523:SF7">
    <property type="entry name" value="HISTIDINE KINASE"/>
    <property type="match status" value="1"/>
</dbReference>
<evidence type="ECO:0000256" key="5">
    <source>
        <dbReference type="ARBA" id="ARBA00022606"/>
    </source>
</evidence>
<keyword evidence="6" id="KW-0285">Flavoprotein</keyword>
<evidence type="ECO:0000256" key="4">
    <source>
        <dbReference type="ARBA" id="ARBA00022553"/>
    </source>
</evidence>
<dbReference type="InterPro" id="IPR013656">
    <property type="entry name" value="PAS_4"/>
</dbReference>
<keyword evidence="10" id="KW-0547">Nucleotide-binding</keyword>
<dbReference type="RefSeq" id="WP_377282154.1">
    <property type="nucleotide sequence ID" value="NZ_JBHRSI010000005.1"/>
</dbReference>
<comment type="catalytic activity">
    <reaction evidence="1">
        <text>ATP + protein L-histidine = ADP + protein N-phospho-L-histidine.</text>
        <dbReference type="EC" id="2.7.13.3"/>
    </reaction>
</comment>
<dbReference type="Pfam" id="PF08448">
    <property type="entry name" value="PAS_4"/>
    <property type="match status" value="1"/>
</dbReference>
<keyword evidence="5" id="KW-0716">Sensory transduction</keyword>
<dbReference type="CDD" id="cd00130">
    <property type="entry name" value="PAS"/>
    <property type="match status" value="2"/>
</dbReference>
<evidence type="ECO:0000256" key="7">
    <source>
        <dbReference type="ARBA" id="ARBA00022643"/>
    </source>
</evidence>
<dbReference type="Pfam" id="PF08447">
    <property type="entry name" value="PAS_3"/>
    <property type="match status" value="1"/>
</dbReference>
<keyword evidence="7" id="KW-0288">FMN</keyword>
<comment type="caution">
    <text evidence="17">The sequence shown here is derived from an EMBL/GenBank/DDBJ whole genome shotgun (WGS) entry which is preliminary data.</text>
</comment>
<protein>
    <recommendedName>
        <fullName evidence="2">histidine kinase</fullName>
        <ecNumber evidence="2">2.7.13.3</ecNumber>
    </recommendedName>
</protein>
<reference evidence="18" key="1">
    <citation type="journal article" date="2019" name="Int. J. Syst. Evol. Microbiol.">
        <title>The Global Catalogue of Microorganisms (GCM) 10K type strain sequencing project: providing services to taxonomists for standard genome sequencing and annotation.</title>
        <authorList>
            <consortium name="The Broad Institute Genomics Platform"/>
            <consortium name="The Broad Institute Genome Sequencing Center for Infectious Disease"/>
            <person name="Wu L."/>
            <person name="Ma J."/>
        </authorList>
    </citation>
    <scope>NUCLEOTIDE SEQUENCE [LARGE SCALE GENOMIC DNA]</scope>
    <source>
        <strain evidence="18">DFY28</strain>
    </source>
</reference>
<dbReference type="SUPFAM" id="SSF55785">
    <property type="entry name" value="PYP-like sensor domain (PAS domain)"/>
    <property type="match status" value="2"/>
</dbReference>
<keyword evidence="3" id="KW-0600">Photoreceptor protein</keyword>
<gene>
    <name evidence="17" type="ORF">ACFSC0_17505</name>
</gene>
<dbReference type="Pfam" id="PF07536">
    <property type="entry name" value="HWE_HK"/>
    <property type="match status" value="1"/>
</dbReference>
<evidence type="ECO:0000256" key="2">
    <source>
        <dbReference type="ARBA" id="ARBA00012438"/>
    </source>
</evidence>
<keyword evidence="12" id="KW-0067">ATP-binding</keyword>
<dbReference type="InterPro" id="IPR000014">
    <property type="entry name" value="PAS"/>
</dbReference>
<dbReference type="GO" id="GO:0004673">
    <property type="term" value="F:protein histidine kinase activity"/>
    <property type="evidence" value="ECO:0007669"/>
    <property type="project" value="UniProtKB-EC"/>
</dbReference>
<keyword evidence="11 17" id="KW-0418">Kinase</keyword>
<evidence type="ECO:0000259" key="16">
    <source>
        <dbReference type="PROSITE" id="PS50113"/>
    </source>
</evidence>
<dbReference type="Gene3D" id="3.30.565.10">
    <property type="entry name" value="Histidine kinase-like ATPase, C-terminal domain"/>
    <property type="match status" value="1"/>
</dbReference>
<organism evidence="17 18">
    <name type="scientific">Phenylobacterium terrae</name>
    <dbReference type="NCBI Taxonomy" id="2665495"/>
    <lineage>
        <taxon>Bacteria</taxon>
        <taxon>Pseudomonadati</taxon>
        <taxon>Pseudomonadota</taxon>
        <taxon>Alphaproteobacteria</taxon>
        <taxon>Caulobacterales</taxon>
        <taxon>Caulobacteraceae</taxon>
        <taxon>Phenylobacterium</taxon>
    </lineage>
</organism>
<evidence type="ECO:0000256" key="15">
    <source>
        <dbReference type="ARBA" id="ARBA00023170"/>
    </source>
</evidence>
<keyword evidence="18" id="KW-1185">Reference proteome</keyword>
<keyword evidence="15" id="KW-0675">Receptor</keyword>
<dbReference type="InterPro" id="IPR013655">
    <property type="entry name" value="PAS_fold_3"/>
</dbReference>
<evidence type="ECO:0000313" key="18">
    <source>
        <dbReference type="Proteomes" id="UP001597237"/>
    </source>
</evidence>
<evidence type="ECO:0000256" key="3">
    <source>
        <dbReference type="ARBA" id="ARBA00022543"/>
    </source>
</evidence>
<dbReference type="InterPro" id="IPR001610">
    <property type="entry name" value="PAC"/>
</dbReference>
<evidence type="ECO:0000256" key="9">
    <source>
        <dbReference type="ARBA" id="ARBA00022737"/>
    </source>
</evidence>